<feature type="domain" description="BRCT" evidence="8">
    <location>
        <begin position="312"/>
        <end position="404"/>
    </location>
</feature>
<dbReference type="InterPro" id="IPR011947">
    <property type="entry name" value="FCP1_euk"/>
</dbReference>
<feature type="compositionally biased region" description="Pro residues" evidence="7">
    <location>
        <begin position="260"/>
        <end position="269"/>
    </location>
</feature>
<dbReference type="SMART" id="SM00292">
    <property type="entry name" value="BRCT"/>
    <property type="match status" value="1"/>
</dbReference>
<dbReference type="EC" id="3.1.3.16" evidence="6"/>
<comment type="catalytic activity">
    <reaction evidence="5 6">
        <text>O-phospho-L-threonyl-[protein] + H2O = L-threonyl-[protein] + phosphate</text>
        <dbReference type="Rhea" id="RHEA:47004"/>
        <dbReference type="Rhea" id="RHEA-COMP:11060"/>
        <dbReference type="Rhea" id="RHEA-COMP:11605"/>
        <dbReference type="ChEBI" id="CHEBI:15377"/>
        <dbReference type="ChEBI" id="CHEBI:30013"/>
        <dbReference type="ChEBI" id="CHEBI:43474"/>
        <dbReference type="ChEBI" id="CHEBI:61977"/>
        <dbReference type="EC" id="3.1.3.16"/>
    </reaction>
</comment>
<protein>
    <recommendedName>
        <fullName evidence="6">RNA polymerase II subunit A C-terminal domain phosphatase</fullName>
        <ecNumber evidence="6">3.1.3.16</ecNumber>
    </recommendedName>
</protein>
<evidence type="ECO:0000259" key="8">
    <source>
        <dbReference type="PROSITE" id="PS50172"/>
    </source>
</evidence>
<dbReference type="SUPFAM" id="SSF52113">
    <property type="entry name" value="BRCT domain"/>
    <property type="match status" value="1"/>
</dbReference>
<dbReference type="InterPro" id="IPR036412">
    <property type="entry name" value="HAD-like_sf"/>
</dbReference>
<dbReference type="InterPro" id="IPR023214">
    <property type="entry name" value="HAD_sf"/>
</dbReference>
<evidence type="ECO:0000259" key="9">
    <source>
        <dbReference type="PROSITE" id="PS50969"/>
    </source>
</evidence>
<dbReference type="PROSITE" id="PS50172">
    <property type="entry name" value="BRCT"/>
    <property type="match status" value="1"/>
</dbReference>
<dbReference type="InterPro" id="IPR039189">
    <property type="entry name" value="Fcp1"/>
</dbReference>
<evidence type="ECO:0000256" key="6">
    <source>
        <dbReference type="RuleBase" id="RU366066"/>
    </source>
</evidence>
<dbReference type="NCBIfam" id="TIGR02250">
    <property type="entry name" value="FCP1_euk"/>
    <property type="match status" value="1"/>
</dbReference>
<dbReference type="Gene3D" id="1.10.287.10">
    <property type="entry name" value="S15/NS1, RNA-binding"/>
    <property type="match status" value="1"/>
</dbReference>
<feature type="domain" description="FCP1 homology" evidence="9">
    <location>
        <begin position="69"/>
        <end position="235"/>
    </location>
</feature>
<evidence type="ECO:0000256" key="7">
    <source>
        <dbReference type="SAM" id="MobiDB-lite"/>
    </source>
</evidence>
<keyword evidence="2 6" id="KW-0378">Hydrolase</keyword>
<feature type="region of interest" description="Disordered" evidence="7">
    <location>
        <begin position="413"/>
        <end position="581"/>
    </location>
</feature>
<keyword evidence="3 6" id="KW-0539">Nucleus</keyword>
<dbReference type="InterPro" id="IPR001357">
    <property type="entry name" value="BRCT_dom"/>
</dbReference>
<dbReference type="PROSITE" id="PS50969">
    <property type="entry name" value="FCP1"/>
    <property type="match status" value="1"/>
</dbReference>
<dbReference type="InterPro" id="IPR036420">
    <property type="entry name" value="BRCT_dom_sf"/>
</dbReference>
<feature type="compositionally biased region" description="Acidic residues" evidence="7">
    <location>
        <begin position="456"/>
        <end position="473"/>
    </location>
</feature>
<evidence type="ECO:0000256" key="1">
    <source>
        <dbReference type="ARBA" id="ARBA00004123"/>
    </source>
</evidence>
<dbReference type="WBParaSite" id="PSU_v2.g1279.t1">
    <property type="protein sequence ID" value="PSU_v2.g1279.t1"/>
    <property type="gene ID" value="PSU_v2.g1279"/>
</dbReference>
<dbReference type="Gene3D" id="3.40.50.10190">
    <property type="entry name" value="BRCT domain"/>
    <property type="match status" value="1"/>
</dbReference>
<dbReference type="GO" id="GO:0005634">
    <property type="term" value="C:nucleus"/>
    <property type="evidence" value="ECO:0007669"/>
    <property type="project" value="UniProtKB-SubCell"/>
</dbReference>
<dbReference type="InterPro" id="IPR004274">
    <property type="entry name" value="FCP1_dom"/>
</dbReference>
<proteinExistence type="predicted"/>
<dbReference type="CDD" id="cd07521">
    <property type="entry name" value="HAD_FCP1-like"/>
    <property type="match status" value="1"/>
</dbReference>
<evidence type="ECO:0000256" key="2">
    <source>
        <dbReference type="ARBA" id="ARBA00022801"/>
    </source>
</evidence>
<keyword evidence="10" id="KW-1185">Reference proteome</keyword>
<feature type="compositionally biased region" description="Basic and acidic residues" evidence="7">
    <location>
        <begin position="233"/>
        <end position="259"/>
    </location>
</feature>
<dbReference type="GO" id="GO:0008420">
    <property type="term" value="F:RNA polymerase II CTD heptapeptide repeat phosphatase activity"/>
    <property type="evidence" value="ECO:0007669"/>
    <property type="project" value="UniProtKB-UniRule"/>
</dbReference>
<feature type="compositionally biased region" description="Basic and acidic residues" evidence="7">
    <location>
        <begin position="426"/>
        <end position="440"/>
    </location>
</feature>
<dbReference type="PANTHER" id="PTHR23081:SF36">
    <property type="entry name" value="RNA POLYMERASE II SUBUNIT A C-TERMINAL DOMAIN PHOSPHATASE"/>
    <property type="match status" value="1"/>
</dbReference>
<feature type="region of interest" description="Disordered" evidence="7">
    <location>
        <begin position="226"/>
        <end position="276"/>
    </location>
</feature>
<dbReference type="PANTHER" id="PTHR23081">
    <property type="entry name" value="RNA POLYMERASE II CTD PHOSPHATASE"/>
    <property type="match status" value="1"/>
</dbReference>
<dbReference type="SMART" id="SM00577">
    <property type="entry name" value="CPDc"/>
    <property type="match status" value="1"/>
</dbReference>
<dbReference type="Pfam" id="PF00533">
    <property type="entry name" value="BRCT"/>
    <property type="match status" value="1"/>
</dbReference>
<evidence type="ECO:0000256" key="4">
    <source>
        <dbReference type="ARBA" id="ARBA00047761"/>
    </source>
</evidence>
<evidence type="ECO:0000256" key="5">
    <source>
        <dbReference type="ARBA" id="ARBA00048336"/>
    </source>
</evidence>
<dbReference type="Proteomes" id="UP000887577">
    <property type="component" value="Unplaced"/>
</dbReference>
<evidence type="ECO:0000256" key="3">
    <source>
        <dbReference type="ARBA" id="ARBA00023242"/>
    </source>
</evidence>
<dbReference type="Pfam" id="PF03031">
    <property type="entry name" value="NIF"/>
    <property type="match status" value="1"/>
</dbReference>
<comment type="catalytic activity">
    <reaction evidence="4 6">
        <text>O-phospho-L-seryl-[protein] + H2O = L-seryl-[protein] + phosphate</text>
        <dbReference type="Rhea" id="RHEA:20629"/>
        <dbReference type="Rhea" id="RHEA-COMP:9863"/>
        <dbReference type="Rhea" id="RHEA-COMP:11604"/>
        <dbReference type="ChEBI" id="CHEBI:15377"/>
        <dbReference type="ChEBI" id="CHEBI:29999"/>
        <dbReference type="ChEBI" id="CHEBI:43474"/>
        <dbReference type="ChEBI" id="CHEBI:83421"/>
        <dbReference type="EC" id="3.1.3.16"/>
    </reaction>
</comment>
<comment type="function">
    <text evidence="6">This promotes the activity of RNA polymerase II.</text>
</comment>
<name>A0A914Y513_9BILA</name>
<feature type="compositionally biased region" description="Basic and acidic residues" evidence="7">
    <location>
        <begin position="518"/>
        <end position="527"/>
    </location>
</feature>
<comment type="subcellular location">
    <subcellularLocation>
        <location evidence="1 6">Nucleus</location>
    </subcellularLocation>
</comment>
<dbReference type="CDD" id="cd17729">
    <property type="entry name" value="BRCT_CTDP1"/>
    <property type="match status" value="1"/>
</dbReference>
<evidence type="ECO:0000313" key="10">
    <source>
        <dbReference type="Proteomes" id="UP000887577"/>
    </source>
</evidence>
<accession>A0A914Y513</accession>
<sequence length="581" mass="66381">MDEVSCTHDIVMKDLCAICGKDLRIKDDNVTKSVTPTSARVAMIHHVPELVVSKNLADELGAKEYEQVLQNRKLILLVDLDQTLIHTTNRLSKKYEARNDLFRFQCQDGLYFTKIRPHTREFLENMNRLYEMHIISFGQRYYAHQIAKFLDPDGKLFSQRIMSRDELTSGRHKTNNIPALFPCPDQRKLIVIIDDRDDVWEYSESLVRIRPYKFFADVDDINAPPTAPRGSVKKLEAEETADGKEPDEGSKAEVEKRDVTPPPLTPSPTIPEDSDDVLEDVERVLTEVHRAFFEHYDKTKEVTDICAIVSYMRKQVLKNEVIALSGIVPIGYPKKRSLVYRLCEQFGATVVDEIDEKTTVLIAARPSTEKVRMAIKKKIDVVTPEWLFTCSAKWLNVPKSDFSHHGLDIKHFRERREAGNQSPKLSDLESLSKEEMKSMTDEIDAELGGETSSSESENEAEDDEKGSDTEGEVEGQPIVEVKKHTEEPSSEGDYEANKVLLAKLKAGEGDTDDEEIDERLRNGEIDSRKRRRRSESPENNDEPDSKRFSTDYTEDNFENEEEDGSDDDLDDEMLAAIERQS</sequence>
<dbReference type="AlphaFoldDB" id="A0A914Y513"/>
<reference evidence="11" key="1">
    <citation type="submission" date="2022-11" db="UniProtKB">
        <authorList>
            <consortium name="WormBaseParasite"/>
        </authorList>
    </citation>
    <scope>IDENTIFICATION</scope>
</reference>
<dbReference type="SUPFAM" id="SSF56784">
    <property type="entry name" value="HAD-like"/>
    <property type="match status" value="1"/>
</dbReference>
<evidence type="ECO:0000313" key="11">
    <source>
        <dbReference type="WBParaSite" id="PSU_v2.g1279.t1"/>
    </source>
</evidence>
<dbReference type="Gene3D" id="3.40.50.1000">
    <property type="entry name" value="HAD superfamily/HAD-like"/>
    <property type="match status" value="1"/>
</dbReference>
<feature type="compositionally biased region" description="Acidic residues" evidence="7">
    <location>
        <begin position="552"/>
        <end position="573"/>
    </location>
</feature>
<organism evidence="10 11">
    <name type="scientific">Panagrolaimus superbus</name>
    <dbReference type="NCBI Taxonomy" id="310955"/>
    <lineage>
        <taxon>Eukaryota</taxon>
        <taxon>Metazoa</taxon>
        <taxon>Ecdysozoa</taxon>
        <taxon>Nematoda</taxon>
        <taxon>Chromadorea</taxon>
        <taxon>Rhabditida</taxon>
        <taxon>Tylenchina</taxon>
        <taxon>Panagrolaimomorpha</taxon>
        <taxon>Panagrolaimoidea</taxon>
        <taxon>Panagrolaimidae</taxon>
        <taxon>Panagrolaimus</taxon>
    </lineage>
</organism>